<evidence type="ECO:0000259" key="9">
    <source>
        <dbReference type="Pfam" id="PF25975"/>
    </source>
</evidence>
<feature type="domain" description="CusB-like three alpha-helical bundle" evidence="6">
    <location>
        <begin position="164"/>
        <end position="211"/>
    </location>
</feature>
<dbReference type="Pfam" id="PF25954">
    <property type="entry name" value="Beta-barrel_RND_2"/>
    <property type="match status" value="1"/>
</dbReference>
<dbReference type="Pfam" id="PF25869">
    <property type="entry name" value="3HB_CusB"/>
    <property type="match status" value="1"/>
</dbReference>
<evidence type="ECO:0000256" key="3">
    <source>
        <dbReference type="SAM" id="MobiDB-lite"/>
    </source>
</evidence>
<feature type="domain" description="Heavy metal binding" evidence="5">
    <location>
        <begin position="48"/>
        <end position="74"/>
    </location>
</feature>
<gene>
    <name evidence="10" type="ORF">JAZ07_13425</name>
</gene>
<sequence length="602" mass="67218">MNKSELFRPATLVAAISSALIAGVLMYFIGSETSGSAPVASAKKEPLYWVAPMDPNYRRDEPGLSPMGMELIPVYAENKSANDAGPGTITIDPTVINNLGVRTVSVESKKLKEEILTVGYVKYNENNLIHIHPRVSGWVDKLYVKASGDPVKKNQPLYSLYSPELVNAQEELILALNRNNLRLIKAAQDRLEALKIPSSFVQKIKKSKTVEQSITFFSPQDGVVDNLNIREGFYVQPGTTLFSIGALDNVWVEAEVFERQAALVKKGASVLMTLDYLPGKTWEGEVDYVYPTLDSLTRTIRLRLQFDNPEKLLLPNMFAQVVIHSESEEALLLIPRESLIRTGNQDRVVLALGEGSFKSVEVKIGRENQNSIEVLEGLSEGERIVSSAQFLLDSESSKTSDFKRMTAEDDMAESVWVSAVIDEQITDKRQVRVSHEAIDEWGMMAMTMNFSVDDDVDFDSLKANTELHMQIKMGDDGLYEIIGIHIMGMAESQDETQSAIVDGVVNNFDGEQGVINITRGPIEKWNRPAATMDFLLDDSLTPIEFSKGHEFTFEFEIRDDDFVITRIIKPDDLPIIDTQNSPGGHQGHSMEGHQHHNMEDHH</sequence>
<feature type="transmembrane region" description="Helical" evidence="4">
    <location>
        <begin position="12"/>
        <end position="30"/>
    </location>
</feature>
<keyword evidence="2" id="KW-0813">Transport</keyword>
<dbReference type="InterPro" id="IPR058790">
    <property type="entry name" value="BSH_CusB"/>
</dbReference>
<dbReference type="GO" id="GO:0030288">
    <property type="term" value="C:outer membrane-bounded periplasmic space"/>
    <property type="evidence" value="ECO:0007669"/>
    <property type="project" value="TreeGrafter"/>
</dbReference>
<dbReference type="InterPro" id="IPR045800">
    <property type="entry name" value="HMBD"/>
</dbReference>
<feature type="compositionally biased region" description="Basic and acidic residues" evidence="3">
    <location>
        <begin position="588"/>
        <end position="602"/>
    </location>
</feature>
<evidence type="ECO:0000256" key="4">
    <source>
        <dbReference type="SAM" id="Phobius"/>
    </source>
</evidence>
<dbReference type="GO" id="GO:0022857">
    <property type="term" value="F:transmembrane transporter activity"/>
    <property type="evidence" value="ECO:0007669"/>
    <property type="project" value="InterPro"/>
</dbReference>
<dbReference type="EMBL" id="JAEPCM010000466">
    <property type="protein sequence ID" value="MCG7947339.1"/>
    <property type="molecule type" value="Genomic_DNA"/>
</dbReference>
<dbReference type="InterPro" id="IPR058792">
    <property type="entry name" value="Beta-barrel_RND_2"/>
</dbReference>
<evidence type="ECO:0000259" key="6">
    <source>
        <dbReference type="Pfam" id="PF25869"/>
    </source>
</evidence>
<dbReference type="PANTHER" id="PTHR30097">
    <property type="entry name" value="CATION EFFLUX SYSTEM PROTEIN CUSB"/>
    <property type="match status" value="1"/>
</dbReference>
<dbReference type="InterPro" id="IPR021647">
    <property type="entry name" value="CusF_Ec"/>
</dbReference>
<dbReference type="Pfam" id="PF25975">
    <property type="entry name" value="CzcB_C"/>
    <property type="match status" value="1"/>
</dbReference>
<dbReference type="Pfam" id="PF11604">
    <property type="entry name" value="CusF_Ec"/>
    <property type="match status" value="2"/>
</dbReference>
<feature type="domain" description="CusB-like barrel-sandwich hybrid" evidence="7">
    <location>
        <begin position="130"/>
        <end position="244"/>
    </location>
</feature>
<dbReference type="GO" id="GO:0046914">
    <property type="term" value="F:transition metal ion binding"/>
    <property type="evidence" value="ECO:0007669"/>
    <property type="project" value="TreeGrafter"/>
</dbReference>
<evidence type="ECO:0000256" key="1">
    <source>
        <dbReference type="ARBA" id="ARBA00009477"/>
    </source>
</evidence>
<keyword evidence="4" id="KW-1133">Transmembrane helix</keyword>
<dbReference type="FunFam" id="2.40.30.170:FF:000010">
    <property type="entry name" value="Efflux RND transporter periplasmic adaptor subunit"/>
    <property type="match status" value="1"/>
</dbReference>
<comment type="caution">
    <text evidence="10">The sequence shown here is derived from an EMBL/GenBank/DDBJ whole genome shotgun (WGS) entry which is preliminary data.</text>
</comment>
<keyword evidence="4" id="KW-0812">Transmembrane</keyword>
<dbReference type="Proteomes" id="UP000886667">
    <property type="component" value="Unassembled WGS sequence"/>
</dbReference>
<evidence type="ECO:0000313" key="11">
    <source>
        <dbReference type="Proteomes" id="UP000886667"/>
    </source>
</evidence>
<dbReference type="InterPro" id="IPR006143">
    <property type="entry name" value="RND_pump_MFP"/>
</dbReference>
<dbReference type="InterPro" id="IPR058791">
    <property type="entry name" value="3HB_CusB"/>
</dbReference>
<evidence type="ECO:0000259" key="8">
    <source>
        <dbReference type="Pfam" id="PF25954"/>
    </source>
</evidence>
<dbReference type="Pfam" id="PF19335">
    <property type="entry name" value="HMBD"/>
    <property type="match status" value="1"/>
</dbReference>
<comment type="similarity">
    <text evidence="1">Belongs to the membrane fusion protein (MFP) (TC 8.A.1) family.</text>
</comment>
<evidence type="ECO:0000256" key="2">
    <source>
        <dbReference type="ARBA" id="ARBA00022448"/>
    </source>
</evidence>
<feature type="domain" description="CzcB-like C-terminal circularly permuted SH3-like" evidence="9">
    <location>
        <begin position="340"/>
        <end position="392"/>
    </location>
</feature>
<dbReference type="InterPro" id="IPR058649">
    <property type="entry name" value="CzcB_C"/>
</dbReference>
<dbReference type="Pfam" id="PF25919">
    <property type="entry name" value="BSH_CusB"/>
    <property type="match status" value="1"/>
</dbReference>
<evidence type="ECO:0000313" key="10">
    <source>
        <dbReference type="EMBL" id="MCG7947339.1"/>
    </source>
</evidence>
<reference evidence="10" key="1">
    <citation type="journal article" date="2021" name="Proc. Natl. Acad. Sci. U.S.A.">
        <title>Global biogeography of chemosynthetic symbionts reveals both localized and globally distributed symbiont groups. .</title>
        <authorList>
            <person name="Osvatic J.T."/>
            <person name="Wilkins L.G.E."/>
            <person name="Leibrecht L."/>
            <person name="Leray M."/>
            <person name="Zauner S."/>
            <person name="Polzin J."/>
            <person name="Camacho Y."/>
            <person name="Gros O."/>
            <person name="van Gils J.A."/>
            <person name="Eisen J.A."/>
            <person name="Petersen J.M."/>
            <person name="Yuen B."/>
        </authorList>
    </citation>
    <scope>NUCLEOTIDE SEQUENCE</scope>
    <source>
        <strain evidence="10">MAGclacostrist064TRANS</strain>
    </source>
</reference>
<protein>
    <submittedName>
        <fullName evidence="10">Efflux RND transporter periplasmic adaptor subunit</fullName>
    </submittedName>
</protein>
<proteinExistence type="inferred from homology"/>
<dbReference type="NCBIfam" id="TIGR01730">
    <property type="entry name" value="RND_mfp"/>
    <property type="match status" value="1"/>
</dbReference>
<dbReference type="AlphaFoldDB" id="A0A9E4KDQ6"/>
<dbReference type="PANTHER" id="PTHR30097:SF15">
    <property type="entry name" value="CATION EFFLUX SYSTEM PROTEIN CUSB"/>
    <property type="match status" value="1"/>
</dbReference>
<accession>A0A9E4KDQ6</accession>
<dbReference type="GO" id="GO:0060003">
    <property type="term" value="P:copper ion export"/>
    <property type="evidence" value="ECO:0007669"/>
    <property type="project" value="TreeGrafter"/>
</dbReference>
<feature type="domain" description="CusB-like beta-barrel" evidence="8">
    <location>
        <begin position="249"/>
        <end position="326"/>
    </location>
</feature>
<feature type="region of interest" description="Disordered" evidence="3">
    <location>
        <begin position="574"/>
        <end position="602"/>
    </location>
</feature>
<name>A0A9E4KDQ6_9GAMM</name>
<dbReference type="GO" id="GO:0016020">
    <property type="term" value="C:membrane"/>
    <property type="evidence" value="ECO:0007669"/>
    <property type="project" value="InterPro"/>
</dbReference>
<evidence type="ECO:0000259" key="7">
    <source>
        <dbReference type="Pfam" id="PF25919"/>
    </source>
</evidence>
<keyword evidence="4" id="KW-0472">Membrane</keyword>
<organism evidence="10 11">
    <name type="scientific">Candidatus Thiodiazotropha taylori</name>
    <dbReference type="NCBI Taxonomy" id="2792791"/>
    <lineage>
        <taxon>Bacteria</taxon>
        <taxon>Pseudomonadati</taxon>
        <taxon>Pseudomonadota</taxon>
        <taxon>Gammaproteobacteria</taxon>
        <taxon>Chromatiales</taxon>
        <taxon>Sedimenticolaceae</taxon>
        <taxon>Candidatus Thiodiazotropha</taxon>
    </lineage>
</organism>
<dbReference type="GO" id="GO:0015679">
    <property type="term" value="P:plasma membrane copper ion transport"/>
    <property type="evidence" value="ECO:0007669"/>
    <property type="project" value="TreeGrafter"/>
</dbReference>
<dbReference type="InterPro" id="IPR051909">
    <property type="entry name" value="MFP_Cation_Efflux"/>
</dbReference>
<evidence type="ECO:0000259" key="5">
    <source>
        <dbReference type="Pfam" id="PF19335"/>
    </source>
</evidence>